<feature type="non-terminal residue" evidence="1">
    <location>
        <position position="1"/>
    </location>
</feature>
<comment type="caution">
    <text evidence="1">The sequence shown here is derived from an EMBL/GenBank/DDBJ whole genome shotgun (WGS) entry which is preliminary data.</text>
</comment>
<dbReference type="EMBL" id="BARU01006606">
    <property type="protein sequence ID" value="GAH34317.1"/>
    <property type="molecule type" value="Genomic_DNA"/>
</dbReference>
<organism evidence="1">
    <name type="scientific">marine sediment metagenome</name>
    <dbReference type="NCBI Taxonomy" id="412755"/>
    <lineage>
        <taxon>unclassified sequences</taxon>
        <taxon>metagenomes</taxon>
        <taxon>ecological metagenomes</taxon>
    </lineage>
</organism>
<sequence>LPLLAEWCQMCILAHPFWSLLQFADVLLIEGYIGVEVYNTTCEYGQGRGPSEMMWDILLAEGRQVWGLAVDDIHFKHDAMHGWVMLKAEDNSPPAIYTALREGQFYSSNGPEIHNLQIEGDQVQVECSPCREVAIIAAAPGQGCTSRRLEIDPPIEHICLPLPTTTIPVRLECIDEAGRKAWSNPFFPADNPPRH</sequence>
<accession>X1EP16</accession>
<proteinExistence type="predicted"/>
<dbReference type="Gene3D" id="3.20.20.140">
    <property type="entry name" value="Metal-dependent hydrolases"/>
    <property type="match status" value="1"/>
</dbReference>
<protein>
    <submittedName>
        <fullName evidence="1">Uncharacterized protein</fullName>
    </submittedName>
</protein>
<dbReference type="InterPro" id="IPR016195">
    <property type="entry name" value="Pol/histidinol_Pase-like"/>
</dbReference>
<dbReference type="AlphaFoldDB" id="X1EP16"/>
<dbReference type="SUPFAM" id="SSF89550">
    <property type="entry name" value="PHP domain-like"/>
    <property type="match status" value="1"/>
</dbReference>
<evidence type="ECO:0000313" key="1">
    <source>
        <dbReference type="EMBL" id="GAH34317.1"/>
    </source>
</evidence>
<name>X1EP16_9ZZZZ</name>
<reference evidence="1" key="1">
    <citation type="journal article" date="2014" name="Front. Microbiol.">
        <title>High frequency of phylogenetically diverse reductive dehalogenase-homologous genes in deep subseafloor sedimentary metagenomes.</title>
        <authorList>
            <person name="Kawai M."/>
            <person name="Futagami T."/>
            <person name="Toyoda A."/>
            <person name="Takaki Y."/>
            <person name="Nishi S."/>
            <person name="Hori S."/>
            <person name="Arai W."/>
            <person name="Tsubouchi T."/>
            <person name="Morono Y."/>
            <person name="Uchiyama I."/>
            <person name="Ito T."/>
            <person name="Fujiyama A."/>
            <person name="Inagaki F."/>
            <person name="Takami H."/>
        </authorList>
    </citation>
    <scope>NUCLEOTIDE SEQUENCE</scope>
    <source>
        <strain evidence="1">Expedition CK06-06</strain>
    </source>
</reference>
<gene>
    <name evidence="1" type="ORF">S03H2_13005</name>
</gene>